<name>A0A182VBW4_ANOME</name>
<keyword evidence="1" id="KW-0812">Transmembrane</keyword>
<feature type="chain" id="PRO_5008139599" description="Secreted protein" evidence="2">
    <location>
        <begin position="19"/>
        <end position="407"/>
    </location>
</feature>
<sequence>MMLAGMLAVLGMLMVTVAVTVVRPRVHVRRLEVMVPARFAVTERGSGGGRHRTVPVVRHHRAGMVRLQLVRRDVNLLRDLVPVLDAPVHLLVGPVGLYHQCAVRAAPQMMVGVDPLADRVVARRLVLLRRLAGRLHRLAVRPVPQRVVLTVHQAPVVGVLGRPGTGRLLLDRLGAARIARERLLLDQLRPEPVKVEDRVLRLQALHQLVPVAVARALDQPYHLHQLGPVGVRVRLLHRAQQRHDLLVQQLLHVVGVAVVLVVVELLLLQVGGAAVRRLQIVHGRVPDRLGVVLAVVHHLQYLRYVVLDHVTVGGALLRAGLDRGPGRVLRLVPAVVPELLAVRGCRMLLRAPARLLVARDECCRAVRRLLLARSAGAVVYELHLLVQESQYGPMISPGSDGSVCGIE</sequence>
<keyword evidence="1" id="KW-0472">Membrane</keyword>
<evidence type="ECO:0008006" key="5">
    <source>
        <dbReference type="Google" id="ProtNLM"/>
    </source>
</evidence>
<reference evidence="3" key="1">
    <citation type="submission" date="2020-05" db="UniProtKB">
        <authorList>
            <consortium name="EnsemblMetazoa"/>
        </authorList>
    </citation>
    <scope>IDENTIFICATION</scope>
    <source>
        <strain evidence="3">MAF</strain>
    </source>
</reference>
<proteinExistence type="predicted"/>
<keyword evidence="1" id="KW-1133">Transmembrane helix</keyword>
<keyword evidence="4" id="KW-1185">Reference proteome</keyword>
<accession>A0A182VBW4</accession>
<feature type="signal peptide" evidence="2">
    <location>
        <begin position="1"/>
        <end position="18"/>
    </location>
</feature>
<evidence type="ECO:0000313" key="4">
    <source>
        <dbReference type="Proteomes" id="UP000075903"/>
    </source>
</evidence>
<dbReference type="Proteomes" id="UP000075903">
    <property type="component" value="Unassembled WGS sequence"/>
</dbReference>
<dbReference type="VEuPathDB" id="VectorBase:AMEM012335"/>
<keyword evidence="2" id="KW-0732">Signal</keyword>
<protein>
    <recommendedName>
        <fullName evidence="5">Secreted protein</fullName>
    </recommendedName>
</protein>
<dbReference type="EnsemblMetazoa" id="AMEM012335-RA">
    <property type="protein sequence ID" value="AMEM012335-PA"/>
    <property type="gene ID" value="AMEM012335"/>
</dbReference>
<feature type="transmembrane region" description="Helical" evidence="1">
    <location>
        <begin position="250"/>
        <end position="268"/>
    </location>
</feature>
<dbReference type="AlphaFoldDB" id="A0A182VBW4"/>
<evidence type="ECO:0000313" key="3">
    <source>
        <dbReference type="EnsemblMetazoa" id="AMEM012335-PA"/>
    </source>
</evidence>
<evidence type="ECO:0000256" key="2">
    <source>
        <dbReference type="SAM" id="SignalP"/>
    </source>
</evidence>
<organism evidence="3 4">
    <name type="scientific">Anopheles merus</name>
    <name type="common">Mosquito</name>
    <dbReference type="NCBI Taxonomy" id="30066"/>
    <lineage>
        <taxon>Eukaryota</taxon>
        <taxon>Metazoa</taxon>
        <taxon>Ecdysozoa</taxon>
        <taxon>Arthropoda</taxon>
        <taxon>Hexapoda</taxon>
        <taxon>Insecta</taxon>
        <taxon>Pterygota</taxon>
        <taxon>Neoptera</taxon>
        <taxon>Endopterygota</taxon>
        <taxon>Diptera</taxon>
        <taxon>Nematocera</taxon>
        <taxon>Culicoidea</taxon>
        <taxon>Culicidae</taxon>
        <taxon>Anophelinae</taxon>
        <taxon>Anopheles</taxon>
    </lineage>
</organism>
<evidence type="ECO:0000256" key="1">
    <source>
        <dbReference type="SAM" id="Phobius"/>
    </source>
</evidence>